<comment type="cofactor">
    <cofactor evidence="1">
        <name>Mg(2+)</name>
        <dbReference type="ChEBI" id="CHEBI:18420"/>
    </cofactor>
</comment>
<evidence type="ECO:0000256" key="4">
    <source>
        <dbReference type="ARBA" id="ARBA00022695"/>
    </source>
</evidence>
<dbReference type="KEGG" id="srm:SRM_00726"/>
<dbReference type="GO" id="GO:0016779">
    <property type="term" value="F:nucleotidyltransferase activity"/>
    <property type="evidence" value="ECO:0007669"/>
    <property type="project" value="UniProtKB-KW"/>
</dbReference>
<organism evidence="11 12">
    <name type="scientific">Salinibacter ruber (strain M8)</name>
    <dbReference type="NCBI Taxonomy" id="761659"/>
    <lineage>
        <taxon>Bacteria</taxon>
        <taxon>Pseudomonadati</taxon>
        <taxon>Rhodothermota</taxon>
        <taxon>Rhodothermia</taxon>
        <taxon>Rhodothermales</taxon>
        <taxon>Salinibacteraceae</taxon>
        <taxon>Salinibacter</taxon>
    </lineage>
</organism>
<evidence type="ECO:0000313" key="11">
    <source>
        <dbReference type="EMBL" id="CBH23647.1"/>
    </source>
</evidence>
<evidence type="ECO:0000256" key="8">
    <source>
        <dbReference type="ARBA" id="ARBA00022842"/>
    </source>
</evidence>
<evidence type="ECO:0000256" key="5">
    <source>
        <dbReference type="ARBA" id="ARBA00022723"/>
    </source>
</evidence>
<name>D5H6J2_SALRM</name>
<dbReference type="CDD" id="cd05403">
    <property type="entry name" value="NT_KNTase_like"/>
    <property type="match status" value="1"/>
</dbReference>
<evidence type="ECO:0000256" key="9">
    <source>
        <dbReference type="ARBA" id="ARBA00038276"/>
    </source>
</evidence>
<protein>
    <recommendedName>
        <fullName evidence="10">Polymerase nucleotidyl transferase domain-containing protein</fullName>
    </recommendedName>
</protein>
<keyword evidence="5" id="KW-0479">Metal-binding</keyword>
<evidence type="ECO:0000256" key="7">
    <source>
        <dbReference type="ARBA" id="ARBA00022840"/>
    </source>
</evidence>
<dbReference type="PANTHER" id="PTHR33571:SF12">
    <property type="entry name" value="BSL3053 PROTEIN"/>
    <property type="match status" value="1"/>
</dbReference>
<sequence length="119" mass="13625">MLCSNIPDCWQFYSDMATVQTRKNLIERLRRHGDDLRRLGVERIGLFGSFQRDEPSSESDVDLLVEFAPGEKSFDNFMAVSFLLEEELGRPVELVTREALSPHIGPHILQNVEYVEVGD</sequence>
<dbReference type="EMBL" id="FP565814">
    <property type="protein sequence ID" value="CBH23647.1"/>
    <property type="molecule type" value="Genomic_DNA"/>
</dbReference>
<evidence type="ECO:0000256" key="2">
    <source>
        <dbReference type="ARBA" id="ARBA00022649"/>
    </source>
</evidence>
<keyword evidence="3" id="KW-0808">Transferase</keyword>
<keyword evidence="2" id="KW-1277">Toxin-antitoxin system</keyword>
<keyword evidence="4" id="KW-0548">Nucleotidyltransferase</keyword>
<dbReference type="PANTHER" id="PTHR33571">
    <property type="entry name" value="SSL8005 PROTEIN"/>
    <property type="match status" value="1"/>
</dbReference>
<evidence type="ECO:0000256" key="1">
    <source>
        <dbReference type="ARBA" id="ARBA00001946"/>
    </source>
</evidence>
<evidence type="ECO:0000256" key="6">
    <source>
        <dbReference type="ARBA" id="ARBA00022741"/>
    </source>
</evidence>
<reference evidence="11 12" key="1">
    <citation type="journal article" date="2010" name="ISME J.">
        <title>Fine-scale evolution: genomic, phenotypic and ecological differentiation in two coexisting Salinibacter ruber strains.</title>
        <authorList>
            <person name="Pena A."/>
            <person name="Teeling H."/>
            <person name="Huerta-Cepas J."/>
            <person name="Santos F."/>
            <person name="Yarza P."/>
            <person name="Brito-Echeverria J."/>
            <person name="Lucio M."/>
            <person name="Schmitt-Kopplin P."/>
            <person name="Meseguer I."/>
            <person name="Schenowitz C."/>
            <person name="Dossat C."/>
            <person name="Barbe V."/>
            <person name="Dopazo J."/>
            <person name="Rossello-Mora R."/>
            <person name="Schuler M."/>
            <person name="Glockner F.O."/>
            <person name="Amann R."/>
            <person name="Gabaldon T."/>
            <person name="Anton J."/>
        </authorList>
    </citation>
    <scope>NUCLEOTIDE SEQUENCE [LARGE SCALE GENOMIC DNA]</scope>
    <source>
        <strain evidence="11 12">M8</strain>
    </source>
</reference>
<dbReference type="SUPFAM" id="SSF81301">
    <property type="entry name" value="Nucleotidyltransferase"/>
    <property type="match status" value="1"/>
</dbReference>
<keyword evidence="8" id="KW-0460">Magnesium</keyword>
<proteinExistence type="inferred from homology"/>
<dbReference type="Gene3D" id="3.30.460.10">
    <property type="entry name" value="Beta Polymerase, domain 2"/>
    <property type="match status" value="1"/>
</dbReference>
<keyword evidence="6" id="KW-0547">Nucleotide-binding</keyword>
<dbReference type="InterPro" id="IPR052038">
    <property type="entry name" value="Type-VII_TA_antitoxin"/>
</dbReference>
<dbReference type="InterPro" id="IPR043519">
    <property type="entry name" value="NT_sf"/>
</dbReference>
<dbReference type="Proteomes" id="UP000000933">
    <property type="component" value="Chromosome"/>
</dbReference>
<gene>
    <name evidence="11" type="ordered locus">SRM_00726</name>
</gene>
<dbReference type="GO" id="GO:0005524">
    <property type="term" value="F:ATP binding"/>
    <property type="evidence" value="ECO:0007669"/>
    <property type="project" value="UniProtKB-KW"/>
</dbReference>
<dbReference type="AlphaFoldDB" id="D5H6J2"/>
<comment type="similarity">
    <text evidence="9">Belongs to the MntA antitoxin family.</text>
</comment>
<dbReference type="GO" id="GO:0046872">
    <property type="term" value="F:metal ion binding"/>
    <property type="evidence" value="ECO:0007669"/>
    <property type="project" value="UniProtKB-KW"/>
</dbReference>
<evidence type="ECO:0000313" key="12">
    <source>
        <dbReference type="Proteomes" id="UP000000933"/>
    </source>
</evidence>
<dbReference type="HOGENOM" id="CLU_130257_10_1_10"/>
<dbReference type="InterPro" id="IPR002934">
    <property type="entry name" value="Polymerase_NTP_transf_dom"/>
</dbReference>
<dbReference type="Pfam" id="PF01909">
    <property type="entry name" value="NTP_transf_2"/>
    <property type="match status" value="1"/>
</dbReference>
<keyword evidence="7" id="KW-0067">ATP-binding</keyword>
<feature type="domain" description="Polymerase nucleotidyl transferase" evidence="10">
    <location>
        <begin position="32"/>
        <end position="104"/>
    </location>
</feature>
<accession>D5H6J2</accession>
<evidence type="ECO:0000259" key="10">
    <source>
        <dbReference type="Pfam" id="PF01909"/>
    </source>
</evidence>
<reference evidence="12" key="2">
    <citation type="submission" date="2010-04" db="EMBL/GenBank/DDBJ databases">
        <title>Genome sequence of Salinibacter ruber M8.</title>
        <authorList>
            <consortium name="Genoscope"/>
        </authorList>
    </citation>
    <scope>NUCLEOTIDE SEQUENCE [LARGE SCALE GENOMIC DNA]</scope>
    <source>
        <strain evidence="12">M8</strain>
    </source>
</reference>
<evidence type="ECO:0000256" key="3">
    <source>
        <dbReference type="ARBA" id="ARBA00022679"/>
    </source>
</evidence>